<dbReference type="AlphaFoldDB" id="A0A137NX95"/>
<feature type="compositionally biased region" description="Polar residues" evidence="1">
    <location>
        <begin position="1"/>
        <end position="10"/>
    </location>
</feature>
<feature type="compositionally biased region" description="Low complexity" evidence="1">
    <location>
        <begin position="61"/>
        <end position="73"/>
    </location>
</feature>
<name>A0A137NX95_CONC2</name>
<evidence type="ECO:0000256" key="1">
    <source>
        <dbReference type="SAM" id="MobiDB-lite"/>
    </source>
</evidence>
<proteinExistence type="predicted"/>
<dbReference type="Pfam" id="PF04774">
    <property type="entry name" value="HABP4_PAI-RBP1"/>
    <property type="match status" value="1"/>
</dbReference>
<gene>
    <name evidence="3" type="ORF">CONCODRAFT_80234</name>
</gene>
<reference evidence="3 4" key="1">
    <citation type="journal article" date="2015" name="Genome Biol. Evol.">
        <title>Phylogenomic analyses indicate that early fungi evolved digesting cell walls of algal ancestors of land plants.</title>
        <authorList>
            <person name="Chang Y."/>
            <person name="Wang S."/>
            <person name="Sekimoto S."/>
            <person name="Aerts A.L."/>
            <person name="Choi C."/>
            <person name="Clum A."/>
            <person name="LaButti K.M."/>
            <person name="Lindquist E.A."/>
            <person name="Yee Ngan C."/>
            <person name="Ohm R.A."/>
            <person name="Salamov A.A."/>
            <person name="Grigoriev I.V."/>
            <person name="Spatafora J.W."/>
            <person name="Berbee M.L."/>
        </authorList>
    </citation>
    <scope>NUCLEOTIDE SEQUENCE [LARGE SCALE GENOMIC DNA]</scope>
    <source>
        <strain evidence="3 4">NRRL 28638</strain>
    </source>
</reference>
<evidence type="ECO:0000259" key="2">
    <source>
        <dbReference type="Pfam" id="PF04774"/>
    </source>
</evidence>
<sequence length="93" mass="10504">MTRSKNSLQPNPAHEFDRRISRNGQADIRAIPKKSGGGNHNWGTMEDDINDYYANQDDEPLSSSLSSSLPSESKIQLVSRDEMEKRRQSPISE</sequence>
<accession>A0A137NX95</accession>
<organism evidence="3 4">
    <name type="scientific">Conidiobolus coronatus (strain ATCC 28846 / CBS 209.66 / NRRL 28638)</name>
    <name type="common">Delacroixia coronata</name>
    <dbReference type="NCBI Taxonomy" id="796925"/>
    <lineage>
        <taxon>Eukaryota</taxon>
        <taxon>Fungi</taxon>
        <taxon>Fungi incertae sedis</taxon>
        <taxon>Zoopagomycota</taxon>
        <taxon>Entomophthoromycotina</taxon>
        <taxon>Entomophthoromycetes</taxon>
        <taxon>Entomophthorales</taxon>
        <taxon>Ancylistaceae</taxon>
        <taxon>Conidiobolus</taxon>
    </lineage>
</organism>
<feature type="compositionally biased region" description="Acidic residues" evidence="1">
    <location>
        <begin position="45"/>
        <end position="60"/>
    </location>
</feature>
<feature type="region of interest" description="Disordered" evidence="1">
    <location>
        <begin position="1"/>
        <end position="93"/>
    </location>
</feature>
<evidence type="ECO:0000313" key="4">
    <source>
        <dbReference type="Proteomes" id="UP000070444"/>
    </source>
</evidence>
<dbReference type="OrthoDB" id="2122308at2759"/>
<protein>
    <recommendedName>
        <fullName evidence="2">Hyaluronan/mRNA-binding protein domain-containing protein</fullName>
    </recommendedName>
</protein>
<dbReference type="InterPro" id="IPR006861">
    <property type="entry name" value="HABP4_PAIRBP1-bd"/>
</dbReference>
<evidence type="ECO:0000313" key="3">
    <source>
        <dbReference type="EMBL" id="KXN67269.1"/>
    </source>
</evidence>
<keyword evidence="4" id="KW-1185">Reference proteome</keyword>
<dbReference type="Proteomes" id="UP000070444">
    <property type="component" value="Unassembled WGS sequence"/>
</dbReference>
<feature type="domain" description="Hyaluronan/mRNA-binding protein" evidence="2">
    <location>
        <begin position="13"/>
        <end position="61"/>
    </location>
</feature>
<dbReference type="EMBL" id="KQ964648">
    <property type="protein sequence ID" value="KXN67269.1"/>
    <property type="molecule type" value="Genomic_DNA"/>
</dbReference>